<keyword evidence="1" id="KW-0812">Transmembrane</keyword>
<evidence type="ECO:0000256" key="1">
    <source>
        <dbReference type="SAM" id="Phobius"/>
    </source>
</evidence>
<keyword evidence="1" id="KW-0472">Membrane</keyword>
<dbReference type="Proteomes" id="UP000320801">
    <property type="component" value="Unassembled WGS sequence"/>
</dbReference>
<accession>A0A507SUW1</accession>
<comment type="caution">
    <text evidence="2">The sequence shown here is derived from an EMBL/GenBank/DDBJ whole genome shotgun (WGS) entry which is preliminary data.</text>
</comment>
<protein>
    <submittedName>
        <fullName evidence="2">Uncharacterized protein</fullName>
    </submittedName>
</protein>
<dbReference type="RefSeq" id="WP_141483734.1">
    <property type="nucleotide sequence ID" value="NZ_SMDN01000003.1"/>
</dbReference>
<name>A0A507SUW1_9BACT</name>
<sequence>MNDFITKLSNFFVGNHNWLAYLVIGIYAVLILLAVLWGVTKGFWPSFILLMLTLAYSIAGVIFVSKFSLIEHITLPDAKIKEYYMKYKTEIDGVVAGILLLVIFIPAHIISLIIADLVSTLSRITVKKLKKRDKKVGIHRITGALVAPITVLPLSMSISNIAGVGGPNKVIEINDKILSGISNGKIIGISRLVPLFQTFIELKNQNIKIEKIKDISDVFKDSKVEYDVEKNAVVVTPFPKKLNPDQTNSINEVTKTVDVLVSGITKTDESFNVFKKELKNIPITDNQKKQVKQKITEFVDVVKKHNQDADSVNVDVVLPPNINKIGTNIPPEKRDAVADELAKTFLGDDVDQETKKIAKKFLSAYLDNKKVKKHKKAAQSNQI</sequence>
<feature type="transmembrane region" description="Helical" evidence="1">
    <location>
        <begin position="18"/>
        <end position="40"/>
    </location>
</feature>
<proteinExistence type="predicted"/>
<feature type="transmembrane region" description="Helical" evidence="1">
    <location>
        <begin position="138"/>
        <end position="158"/>
    </location>
</feature>
<feature type="transmembrane region" description="Helical" evidence="1">
    <location>
        <begin position="94"/>
        <end position="118"/>
    </location>
</feature>
<feature type="transmembrane region" description="Helical" evidence="1">
    <location>
        <begin position="47"/>
        <end position="69"/>
    </location>
</feature>
<keyword evidence="1" id="KW-1133">Transmembrane helix</keyword>
<organism evidence="2 3">
    <name type="scientific">Mycoplasmopsis mucosicanis</name>
    <dbReference type="NCBI Taxonomy" id="458208"/>
    <lineage>
        <taxon>Bacteria</taxon>
        <taxon>Bacillati</taxon>
        <taxon>Mycoplasmatota</taxon>
        <taxon>Mycoplasmoidales</taxon>
        <taxon>Metamycoplasmataceae</taxon>
        <taxon>Mycoplasmopsis</taxon>
    </lineage>
</organism>
<reference evidence="2 3" key="1">
    <citation type="submission" date="2019-03" db="EMBL/GenBank/DDBJ databases">
        <title>Characterization of a novel Mycoplasma cynos real-time PCR assay.</title>
        <authorList>
            <person name="Tallmadge R.L."/>
            <person name="Mitchell P.K."/>
            <person name="Goodman L."/>
        </authorList>
    </citation>
    <scope>NUCLEOTIDE SEQUENCE [LARGE SCALE GENOMIC DNA]</scope>
    <source>
        <strain evidence="2 3">1642</strain>
    </source>
</reference>
<evidence type="ECO:0000313" key="3">
    <source>
        <dbReference type="Proteomes" id="UP000320801"/>
    </source>
</evidence>
<gene>
    <name evidence="2" type="ORF">E1I18_00915</name>
</gene>
<dbReference type="EMBL" id="SMDN01000003">
    <property type="protein sequence ID" value="TQC54005.1"/>
    <property type="molecule type" value="Genomic_DNA"/>
</dbReference>
<dbReference type="AlphaFoldDB" id="A0A507SUW1"/>
<evidence type="ECO:0000313" key="2">
    <source>
        <dbReference type="EMBL" id="TQC54005.1"/>
    </source>
</evidence>
<keyword evidence="3" id="KW-1185">Reference proteome</keyword>
<dbReference type="OrthoDB" id="9846301at2"/>